<sequence length="172" mass="20547">MNISHKVIKERKREVIEAILDVKQKEVQRIRARIPREYAPEFCFYRASKKQFHDELDAYIILWVQMLYDDEEWTYKIDGEVANGIYTYWIQNEMKDYTFQGLDAKEVEEYILGGAAVMIRSKNIKYEYGRLSPSFKLNGSIVSSLELRHVKSWAGYREIFFKSEQEYGLFVE</sequence>
<organism evidence="1 2">
    <name type="scientific">Priestia endophytica</name>
    <dbReference type="NCBI Taxonomy" id="135735"/>
    <lineage>
        <taxon>Bacteria</taxon>
        <taxon>Bacillati</taxon>
        <taxon>Bacillota</taxon>
        <taxon>Bacilli</taxon>
        <taxon>Bacillales</taxon>
        <taxon>Bacillaceae</taxon>
        <taxon>Priestia</taxon>
    </lineage>
</organism>
<evidence type="ECO:0000313" key="1">
    <source>
        <dbReference type="EMBL" id="RAS72236.1"/>
    </source>
</evidence>
<dbReference type="RefSeq" id="WP_111923544.1">
    <property type="nucleotide sequence ID" value="NZ_LVYK01000059.1"/>
</dbReference>
<gene>
    <name evidence="1" type="ORF">A3864_24510</name>
</gene>
<dbReference type="EMBL" id="LVYK01000059">
    <property type="protein sequence ID" value="RAS72236.1"/>
    <property type="molecule type" value="Genomic_DNA"/>
</dbReference>
<comment type="caution">
    <text evidence="1">The sequence shown here is derived from an EMBL/GenBank/DDBJ whole genome shotgun (WGS) entry which is preliminary data.</text>
</comment>
<dbReference type="AlphaFoldDB" id="A0AAX1Q2Q3"/>
<evidence type="ECO:0000313" key="2">
    <source>
        <dbReference type="Proteomes" id="UP000250174"/>
    </source>
</evidence>
<name>A0AAX1Q2Q3_9BACI</name>
<dbReference type="Proteomes" id="UP000250174">
    <property type="component" value="Unassembled WGS sequence"/>
</dbReference>
<protein>
    <submittedName>
        <fullName evidence="1">Uncharacterized protein</fullName>
    </submittedName>
</protein>
<proteinExistence type="predicted"/>
<accession>A0AAX1Q2Q3</accession>
<reference evidence="1 2" key="1">
    <citation type="submission" date="2016-03" db="EMBL/GenBank/DDBJ databases">
        <title>Comparison of Bacillus endophyticus and B. anthracis characteristics using whole genome sequence analysis and microbiological techniques.</title>
        <authorList>
            <person name="Lekota K.E."/>
            <person name="Mafofo J."/>
            <person name="Rees J."/>
            <person name="Muchadeyi F.C."/>
            <person name="Madoroba E."/>
            <person name="Van Heerden H."/>
        </authorList>
    </citation>
    <scope>NUCLEOTIDE SEQUENCE [LARGE SCALE GENOMIC DNA]</scope>
    <source>
        <strain evidence="1 2">3631_10C</strain>
    </source>
</reference>